<dbReference type="AlphaFoldDB" id="A0A1M4Z8L2"/>
<proteinExistence type="predicted"/>
<evidence type="ECO:0000313" key="1">
    <source>
        <dbReference type="EMBL" id="SHF14345.1"/>
    </source>
</evidence>
<dbReference type="STRING" id="1533.SAMN05443638_13917"/>
<dbReference type="EMBL" id="FQVM01000039">
    <property type="protein sequence ID" value="SHF14345.1"/>
    <property type="molecule type" value="Genomic_DNA"/>
</dbReference>
<sequence length="31" mass="3541">MGIREMQGTPAHIEYIGPKGGKRRSNCVYYK</sequence>
<accession>A0A1M4Z8L2</accession>
<name>A0A1M4Z8L2_9CLOT</name>
<protein>
    <submittedName>
        <fullName evidence="1">Uncharacterized protein</fullName>
    </submittedName>
</protein>
<reference evidence="1 2" key="1">
    <citation type="submission" date="2016-11" db="EMBL/GenBank/DDBJ databases">
        <authorList>
            <person name="Jaros S."/>
            <person name="Januszkiewicz K."/>
            <person name="Wedrychowicz H."/>
        </authorList>
    </citation>
    <scope>NUCLEOTIDE SEQUENCE [LARGE SCALE GENOMIC DNA]</scope>
    <source>
        <strain evidence="1 2">DSM 2631</strain>
    </source>
</reference>
<gene>
    <name evidence="1" type="ORF">SAMN05443638_13917</name>
</gene>
<dbReference type="Proteomes" id="UP000184035">
    <property type="component" value="Unassembled WGS sequence"/>
</dbReference>
<keyword evidence="2" id="KW-1185">Reference proteome</keyword>
<organism evidence="1 2">
    <name type="scientific">Clostridium fallax</name>
    <dbReference type="NCBI Taxonomy" id="1533"/>
    <lineage>
        <taxon>Bacteria</taxon>
        <taxon>Bacillati</taxon>
        <taxon>Bacillota</taxon>
        <taxon>Clostridia</taxon>
        <taxon>Eubacteriales</taxon>
        <taxon>Clostridiaceae</taxon>
        <taxon>Clostridium</taxon>
    </lineage>
</organism>
<evidence type="ECO:0000313" key="2">
    <source>
        <dbReference type="Proteomes" id="UP000184035"/>
    </source>
</evidence>